<dbReference type="OrthoDB" id="1097666at2"/>
<protein>
    <recommendedName>
        <fullName evidence="6">MORN repeat protein</fullName>
    </recommendedName>
</protein>
<proteinExistence type="predicted"/>
<dbReference type="Pfam" id="PF02493">
    <property type="entry name" value="MORN"/>
    <property type="match status" value="4"/>
</dbReference>
<keyword evidence="5" id="KW-1185">Reference proteome</keyword>
<feature type="coiled-coil region" evidence="2">
    <location>
        <begin position="27"/>
        <end position="54"/>
    </location>
</feature>
<keyword evidence="3" id="KW-0812">Transmembrane</keyword>
<reference evidence="4 5" key="1">
    <citation type="submission" date="2017-04" db="EMBL/GenBank/DDBJ databases">
        <title>A new member of the family Flavobacteriaceae isolated from ascidians.</title>
        <authorList>
            <person name="Chen L."/>
        </authorList>
    </citation>
    <scope>NUCLEOTIDE SEQUENCE [LARGE SCALE GENOMIC DNA]</scope>
    <source>
        <strain evidence="4 5">HQA918</strain>
    </source>
</reference>
<sequence length="299" mass="33919">MKFFQKFLSVGIIAIMAASLVFMGLSQNKTRTELARKTERINQLENRLQTEKQLWEADSLLLQGQYSDAMAHYKGQKENPISDGPSGVNLRLALAAKFLAYEKAAYQKNQDELENGEEPDTETQIVGSNINNAQLDSLSFALSKAQVQMAKLRKQLHEKSFGEYVTFTNAKGSQVHYVGKVKDGKAHGYGVAIFNTGSRYVGYWKNNQRHGQGTYYWKDGEYYEGQYQNDQRNGQGTYYWPKGEKYVGQWQNDQRSGKGAFYDKKGKIMTQGVWEKDELISHNSKANKKTAKKNSVAAL</sequence>
<dbReference type="InterPro" id="IPR003409">
    <property type="entry name" value="MORN"/>
</dbReference>
<accession>A0A2A4G7S1</accession>
<dbReference type="Proteomes" id="UP000219559">
    <property type="component" value="Unassembled WGS sequence"/>
</dbReference>
<dbReference type="SMART" id="SM00698">
    <property type="entry name" value="MORN"/>
    <property type="match status" value="4"/>
</dbReference>
<comment type="caution">
    <text evidence="4">The sequence shown here is derived from an EMBL/GenBank/DDBJ whole genome shotgun (WGS) entry which is preliminary data.</text>
</comment>
<name>A0A2A4G7S1_9FLAO</name>
<evidence type="ECO:0000313" key="4">
    <source>
        <dbReference type="EMBL" id="PCE64677.1"/>
    </source>
</evidence>
<dbReference type="SUPFAM" id="SSF82185">
    <property type="entry name" value="Histone H3 K4-specific methyltransferase SET7/9 N-terminal domain"/>
    <property type="match status" value="1"/>
</dbReference>
<keyword evidence="2" id="KW-0175">Coiled coil</keyword>
<dbReference type="PANTHER" id="PTHR23084:SF263">
    <property type="entry name" value="MORN REPEAT-CONTAINING PROTEIN 1"/>
    <property type="match status" value="1"/>
</dbReference>
<dbReference type="Gene3D" id="2.20.110.10">
    <property type="entry name" value="Histone H3 K4-specific methyltransferase SET7/9 N-terminal domain"/>
    <property type="match status" value="2"/>
</dbReference>
<keyword evidence="3" id="KW-1133">Transmembrane helix</keyword>
<feature type="transmembrane region" description="Helical" evidence="3">
    <location>
        <begin position="7"/>
        <end position="25"/>
    </location>
</feature>
<keyword evidence="1" id="KW-0677">Repeat</keyword>
<evidence type="ECO:0000256" key="2">
    <source>
        <dbReference type="SAM" id="Coils"/>
    </source>
</evidence>
<gene>
    <name evidence="4" type="ORF">B7P33_05760</name>
</gene>
<dbReference type="PANTHER" id="PTHR23084">
    <property type="entry name" value="PHOSPHATIDYLINOSITOL-4-PHOSPHATE 5-KINASE RELATED"/>
    <property type="match status" value="1"/>
</dbReference>
<evidence type="ECO:0000256" key="3">
    <source>
        <dbReference type="SAM" id="Phobius"/>
    </source>
</evidence>
<dbReference type="RefSeq" id="WP_097439958.1">
    <property type="nucleotide sequence ID" value="NZ_KZ300476.1"/>
</dbReference>
<evidence type="ECO:0000313" key="5">
    <source>
        <dbReference type="Proteomes" id="UP000219559"/>
    </source>
</evidence>
<keyword evidence="3" id="KW-0472">Membrane</keyword>
<dbReference type="AlphaFoldDB" id="A0A2A4G7S1"/>
<dbReference type="EMBL" id="NBWU01000002">
    <property type="protein sequence ID" value="PCE64677.1"/>
    <property type="molecule type" value="Genomic_DNA"/>
</dbReference>
<organism evidence="4 5">
    <name type="scientific">Sediminicola luteus</name>
    <dbReference type="NCBI Taxonomy" id="319238"/>
    <lineage>
        <taxon>Bacteria</taxon>
        <taxon>Pseudomonadati</taxon>
        <taxon>Bacteroidota</taxon>
        <taxon>Flavobacteriia</taxon>
        <taxon>Flavobacteriales</taxon>
        <taxon>Flavobacteriaceae</taxon>
        <taxon>Sediminicola</taxon>
    </lineage>
</organism>
<evidence type="ECO:0008006" key="6">
    <source>
        <dbReference type="Google" id="ProtNLM"/>
    </source>
</evidence>
<evidence type="ECO:0000256" key="1">
    <source>
        <dbReference type="ARBA" id="ARBA00022737"/>
    </source>
</evidence>